<dbReference type="EMBL" id="CP015839">
    <property type="protein sequence ID" value="ANG62316.1"/>
    <property type="molecule type" value="Genomic_DNA"/>
</dbReference>
<dbReference type="GO" id="GO:0005737">
    <property type="term" value="C:cytoplasm"/>
    <property type="evidence" value="ECO:0007669"/>
    <property type="project" value="TreeGrafter"/>
</dbReference>
<dbReference type="OrthoDB" id="9781415at2"/>
<gene>
    <name evidence="1" type="ORF">A8C75_07290</name>
</gene>
<protein>
    <recommendedName>
        <fullName evidence="3">Phosphoglycerate mutase</fullName>
    </recommendedName>
</protein>
<evidence type="ECO:0000313" key="2">
    <source>
        <dbReference type="Proteomes" id="UP000078070"/>
    </source>
</evidence>
<dbReference type="InterPro" id="IPR050275">
    <property type="entry name" value="PGM_Phosphatase"/>
</dbReference>
<keyword evidence="2" id="KW-1185">Reference proteome</keyword>
<reference evidence="2" key="1">
    <citation type="submission" date="2016-05" db="EMBL/GenBank/DDBJ databases">
        <authorList>
            <person name="Baek K."/>
            <person name="Yang S.-J."/>
        </authorList>
    </citation>
    <scope>NUCLEOTIDE SEQUENCE [LARGE SCALE GENOMIC DNA]</scope>
    <source>
        <strain evidence="2">ST58-10</strain>
    </source>
</reference>
<dbReference type="PANTHER" id="PTHR48100">
    <property type="entry name" value="BROAD-SPECIFICITY PHOSPHATASE YOR283W-RELATED"/>
    <property type="match status" value="1"/>
</dbReference>
<dbReference type="PANTHER" id="PTHR48100:SF59">
    <property type="entry name" value="ADENOSYLCOBALAMIN_ALPHA-RIBAZOLE PHOSPHATASE"/>
    <property type="match status" value="1"/>
</dbReference>
<reference evidence="1 2" key="2">
    <citation type="journal article" date="2018" name="Int. J. Syst. Evol. Microbiol.">
        <title>Marinobacterium aestuarii sp. nov., a benzene-degrading marine bacterium isolated from estuary sediment.</title>
        <authorList>
            <person name="Bae S.S."/>
            <person name="Jung J."/>
            <person name="Chung D."/>
            <person name="Baek K."/>
        </authorList>
    </citation>
    <scope>NUCLEOTIDE SEQUENCE [LARGE SCALE GENOMIC DNA]</scope>
    <source>
        <strain evidence="1 2">ST58-10</strain>
    </source>
</reference>
<dbReference type="GO" id="GO:0016791">
    <property type="term" value="F:phosphatase activity"/>
    <property type="evidence" value="ECO:0007669"/>
    <property type="project" value="TreeGrafter"/>
</dbReference>
<dbReference type="Proteomes" id="UP000078070">
    <property type="component" value="Chromosome"/>
</dbReference>
<sequence length="199" mass="22698">MPEAAFELICLRHGPTEWNRLKRLQGRHDEPLMPQSRSDFQRLKLPASLDGLAWYSSPLLRARETAQLLGLDAQIAPALIEMDWGDWEGQRITDLRLKDPAGMATMETRGLDLRPPNGESPRQVQQRLTDWAESMRMAGCGRAGALCHKGVIRALLAAACQWDMRGKAPVKLDYRCLQHFAWDGQQWHLRQPNRALEPR</sequence>
<dbReference type="Gene3D" id="3.40.50.1240">
    <property type="entry name" value="Phosphoglycerate mutase-like"/>
    <property type="match status" value="1"/>
</dbReference>
<dbReference type="KEGG" id="mars:A8C75_07290"/>
<dbReference type="AlphaFoldDB" id="A0A1A9EWM3"/>
<dbReference type="Pfam" id="PF00300">
    <property type="entry name" value="His_Phos_1"/>
    <property type="match status" value="1"/>
</dbReference>
<evidence type="ECO:0008006" key="3">
    <source>
        <dbReference type="Google" id="ProtNLM"/>
    </source>
</evidence>
<dbReference type="STRING" id="1821621.A8C75_07290"/>
<dbReference type="InterPro" id="IPR013078">
    <property type="entry name" value="His_Pase_superF_clade-1"/>
</dbReference>
<dbReference type="CDD" id="cd07067">
    <property type="entry name" value="HP_PGM_like"/>
    <property type="match status" value="1"/>
</dbReference>
<evidence type="ECO:0000313" key="1">
    <source>
        <dbReference type="EMBL" id="ANG62316.1"/>
    </source>
</evidence>
<dbReference type="InterPro" id="IPR029033">
    <property type="entry name" value="His_PPase_superfam"/>
</dbReference>
<proteinExistence type="predicted"/>
<dbReference type="SMART" id="SM00855">
    <property type="entry name" value="PGAM"/>
    <property type="match status" value="1"/>
</dbReference>
<dbReference type="SUPFAM" id="SSF53254">
    <property type="entry name" value="Phosphoglycerate mutase-like"/>
    <property type="match status" value="1"/>
</dbReference>
<accession>A0A1A9EWM3</accession>
<organism evidence="1 2">
    <name type="scientific">Marinobacterium aestuarii</name>
    <dbReference type="NCBI Taxonomy" id="1821621"/>
    <lineage>
        <taxon>Bacteria</taxon>
        <taxon>Pseudomonadati</taxon>
        <taxon>Pseudomonadota</taxon>
        <taxon>Gammaproteobacteria</taxon>
        <taxon>Oceanospirillales</taxon>
        <taxon>Oceanospirillaceae</taxon>
        <taxon>Marinobacterium</taxon>
    </lineage>
</organism>
<name>A0A1A9EWM3_9GAMM</name>